<feature type="transmembrane region" description="Helical" evidence="2">
    <location>
        <begin position="202"/>
        <end position="219"/>
    </location>
</feature>
<gene>
    <name evidence="3" type="ORF">GCM10010411_82920</name>
</gene>
<protein>
    <recommendedName>
        <fullName evidence="5">DUF998 domain-containing protein</fullName>
    </recommendedName>
</protein>
<keyword evidence="2" id="KW-0812">Transmembrane</keyword>
<feature type="transmembrane region" description="Helical" evidence="2">
    <location>
        <begin position="131"/>
        <end position="150"/>
    </location>
</feature>
<organism evidence="3 4">
    <name type="scientific">Actinomadura fulvescens</name>
    <dbReference type="NCBI Taxonomy" id="46160"/>
    <lineage>
        <taxon>Bacteria</taxon>
        <taxon>Bacillati</taxon>
        <taxon>Actinomycetota</taxon>
        <taxon>Actinomycetes</taxon>
        <taxon>Streptosporangiales</taxon>
        <taxon>Thermomonosporaceae</taxon>
        <taxon>Actinomadura</taxon>
    </lineage>
</organism>
<evidence type="ECO:0000313" key="4">
    <source>
        <dbReference type="Proteomes" id="UP001501509"/>
    </source>
</evidence>
<feature type="transmembrane region" description="Helical" evidence="2">
    <location>
        <begin position="162"/>
        <end position="182"/>
    </location>
</feature>
<evidence type="ECO:0000256" key="2">
    <source>
        <dbReference type="SAM" id="Phobius"/>
    </source>
</evidence>
<dbReference type="InterPro" id="IPR009339">
    <property type="entry name" value="DUF998"/>
</dbReference>
<comment type="caution">
    <text evidence="3">The sequence shown here is derived from an EMBL/GenBank/DDBJ whole genome shotgun (WGS) entry which is preliminary data.</text>
</comment>
<keyword evidence="2" id="KW-1133">Transmembrane helix</keyword>
<name>A0ABP6D1W4_9ACTN</name>
<feature type="transmembrane region" description="Helical" evidence="2">
    <location>
        <begin position="71"/>
        <end position="94"/>
    </location>
</feature>
<accession>A0ABP6D1W4</accession>
<feature type="transmembrane region" description="Helical" evidence="2">
    <location>
        <begin position="106"/>
        <end position="125"/>
    </location>
</feature>
<keyword evidence="4" id="KW-1185">Reference proteome</keyword>
<feature type="transmembrane region" description="Helical" evidence="2">
    <location>
        <begin position="17"/>
        <end position="39"/>
    </location>
</feature>
<evidence type="ECO:0000256" key="1">
    <source>
        <dbReference type="SAM" id="MobiDB-lite"/>
    </source>
</evidence>
<reference evidence="4" key="1">
    <citation type="journal article" date="2019" name="Int. J. Syst. Evol. Microbiol.">
        <title>The Global Catalogue of Microorganisms (GCM) 10K type strain sequencing project: providing services to taxonomists for standard genome sequencing and annotation.</title>
        <authorList>
            <consortium name="The Broad Institute Genomics Platform"/>
            <consortium name="The Broad Institute Genome Sequencing Center for Infectious Disease"/>
            <person name="Wu L."/>
            <person name="Ma J."/>
        </authorList>
    </citation>
    <scope>NUCLEOTIDE SEQUENCE [LARGE SCALE GENOMIC DNA]</scope>
    <source>
        <strain evidence="4">JCM 6833</strain>
    </source>
</reference>
<dbReference type="EMBL" id="BAAATD010000016">
    <property type="protein sequence ID" value="GAA2632080.1"/>
    <property type="molecule type" value="Genomic_DNA"/>
</dbReference>
<evidence type="ECO:0000313" key="3">
    <source>
        <dbReference type="EMBL" id="GAA2632080.1"/>
    </source>
</evidence>
<sequence length="250" mass="26662">MTSNAHPLRRPISPAQWLALGAVAGPVLFTSAWLVLGFVSNGYTMFDHRFTDYSPISQPISGLGMGDTAPYMNTAFVVTGLLLIAGLIGVSRAVSAAGRPVLHRATLVLLCCSGVGHALCGLFDLEAVMPHMLGFILALGTPIVSFPLAGRRLRDVPGWRRFGNVLMLGGPLTLVLLIAFFMTFQPTADGAEHGIAGLVQRAGVVEVHAMFAAMGWLAYRHRPSAGRHRPDTRSAQPGSARARDMPSIPR</sequence>
<keyword evidence="2" id="KW-0472">Membrane</keyword>
<dbReference type="Pfam" id="PF06197">
    <property type="entry name" value="DUF998"/>
    <property type="match status" value="1"/>
</dbReference>
<dbReference type="RefSeq" id="WP_344547988.1">
    <property type="nucleotide sequence ID" value="NZ_BAAATD010000016.1"/>
</dbReference>
<proteinExistence type="predicted"/>
<dbReference type="Proteomes" id="UP001501509">
    <property type="component" value="Unassembled WGS sequence"/>
</dbReference>
<evidence type="ECO:0008006" key="5">
    <source>
        <dbReference type="Google" id="ProtNLM"/>
    </source>
</evidence>
<feature type="region of interest" description="Disordered" evidence="1">
    <location>
        <begin position="223"/>
        <end position="250"/>
    </location>
</feature>